<accession>A0A2Z7AZ85</accession>
<gene>
    <name evidence="1" type="ORF">F511_34384</name>
</gene>
<organism evidence="1 2">
    <name type="scientific">Dorcoceras hygrometricum</name>
    <dbReference type="NCBI Taxonomy" id="472368"/>
    <lineage>
        <taxon>Eukaryota</taxon>
        <taxon>Viridiplantae</taxon>
        <taxon>Streptophyta</taxon>
        <taxon>Embryophyta</taxon>
        <taxon>Tracheophyta</taxon>
        <taxon>Spermatophyta</taxon>
        <taxon>Magnoliopsida</taxon>
        <taxon>eudicotyledons</taxon>
        <taxon>Gunneridae</taxon>
        <taxon>Pentapetalae</taxon>
        <taxon>asterids</taxon>
        <taxon>lamiids</taxon>
        <taxon>Lamiales</taxon>
        <taxon>Gesneriaceae</taxon>
        <taxon>Didymocarpoideae</taxon>
        <taxon>Trichosporeae</taxon>
        <taxon>Loxocarpinae</taxon>
        <taxon>Dorcoceras</taxon>
    </lineage>
</organism>
<evidence type="ECO:0000313" key="2">
    <source>
        <dbReference type="Proteomes" id="UP000250235"/>
    </source>
</evidence>
<sequence length="193" mass="20902">MHRHFPPHAYRARLSLTSRAHIAGRAARTSRRALCALAATCAPTSCTGVRAPATFHCVNVAARAARTSRWALCVLTATRARTSRMGVRAPATFHCSHVTSAACACRMHIAACSTRTCHACPTRTSLQELRAHLDGRCARWPQPMRSRRARVCTHPPPILHALAVQRAAPSARTWMRTACSTCAVAGLRYSGGI</sequence>
<name>A0A2Z7AZ85_9LAMI</name>
<reference evidence="1 2" key="1">
    <citation type="journal article" date="2015" name="Proc. Natl. Acad. Sci. U.S.A.">
        <title>The resurrection genome of Boea hygrometrica: A blueprint for survival of dehydration.</title>
        <authorList>
            <person name="Xiao L."/>
            <person name="Yang G."/>
            <person name="Zhang L."/>
            <person name="Yang X."/>
            <person name="Zhao S."/>
            <person name="Ji Z."/>
            <person name="Zhou Q."/>
            <person name="Hu M."/>
            <person name="Wang Y."/>
            <person name="Chen M."/>
            <person name="Xu Y."/>
            <person name="Jin H."/>
            <person name="Xiao X."/>
            <person name="Hu G."/>
            <person name="Bao F."/>
            <person name="Hu Y."/>
            <person name="Wan P."/>
            <person name="Li L."/>
            <person name="Deng X."/>
            <person name="Kuang T."/>
            <person name="Xiang C."/>
            <person name="Zhu J.K."/>
            <person name="Oliver M.J."/>
            <person name="He Y."/>
        </authorList>
    </citation>
    <scope>NUCLEOTIDE SEQUENCE [LARGE SCALE GENOMIC DNA]</scope>
    <source>
        <strain evidence="2">cv. XS01</strain>
    </source>
</reference>
<proteinExistence type="predicted"/>
<protein>
    <submittedName>
        <fullName evidence="1">Uncharacterized protein</fullName>
    </submittedName>
</protein>
<dbReference type="Proteomes" id="UP000250235">
    <property type="component" value="Unassembled WGS sequence"/>
</dbReference>
<keyword evidence="2" id="KW-1185">Reference proteome</keyword>
<dbReference type="AlphaFoldDB" id="A0A2Z7AZ85"/>
<evidence type="ECO:0000313" key="1">
    <source>
        <dbReference type="EMBL" id="KZV26708.1"/>
    </source>
</evidence>
<dbReference type="EMBL" id="KV011165">
    <property type="protein sequence ID" value="KZV26708.1"/>
    <property type="molecule type" value="Genomic_DNA"/>
</dbReference>